<evidence type="ECO:0000313" key="4">
    <source>
        <dbReference type="Proteomes" id="UP001244341"/>
    </source>
</evidence>
<dbReference type="InterPro" id="IPR007034">
    <property type="entry name" value="BMS1_TSR1_C"/>
</dbReference>
<feature type="region of interest" description="Disordered" evidence="1">
    <location>
        <begin position="214"/>
        <end position="293"/>
    </location>
</feature>
<evidence type="ECO:0000259" key="2">
    <source>
        <dbReference type="SMART" id="SM01362"/>
    </source>
</evidence>
<name>A0ABY8TZA1_TETOB</name>
<sequence>MGGPSAHGQRNKGHKAGRHAGKSARDKHKLKKEGGSGPRTSIKSASHSNKLERAQASKQHRDAKRNELLEARRRHSAPVVVAFLPLSADVNPAPLLAGLLAAAGSPGTTAAAADGSLCTILAQGRRRVRLTLLPAPLDRDDPLAIVDLAKAAEVLLLLLPALPDPEQQEALVRENEPDPLDGEQTWPTEEELAAAAGGSKLRKRRLPAGTSEYQAAWILDDDEVSGSDDNDDEEEDDDAAMAEDAAAAGGAPSAVPLSEDLASEEDYGAAAGDEGDDDASMMGDDEEAEQAAAQRLREELKAKRMAEAEDAEYPDEIDTPQDMPARQRFAKYRGLKSFRSSPWDAREGLPAEYGRVFAFENFKRTAKRAHEAVARATDGSDPCCVLPGSWVTLVLADVPAAAAAAVLERTAAAAAAAAACAAAAAGDDGMSLDARGAVPLTVYGLLQHEAKLSVVNFSMKKAASYTETIRNKEELLLVCGLRSFTGQPVLSDDAQGADKNKMERFLHPGKTAVGSLYAPISFPPLPLLAFKVVPGQKPQLAATGALRSCDPDRLVVKKIVLSGYPVRVHKTRGVVRLMFFNPDDIRWFKPVELWTKSGRRGRITEPLGTHGAFKARFDGPVQQRDAVCMSLYKRVFPKWQAAAQQQGGLGMASFA</sequence>
<dbReference type="PANTHER" id="PTHR12858">
    <property type="entry name" value="RIBOSOME BIOGENESIS PROTEIN"/>
    <property type="match status" value="1"/>
</dbReference>
<dbReference type="Pfam" id="PF04950">
    <property type="entry name" value="RIBIOP_C"/>
    <property type="match status" value="1"/>
</dbReference>
<protein>
    <recommendedName>
        <fullName evidence="2">Ribosome biogenesis protein BMS1/TSR1 C-terminal domain-containing protein</fullName>
    </recommendedName>
</protein>
<feature type="compositionally biased region" description="Acidic residues" evidence="1">
    <location>
        <begin position="261"/>
        <end position="289"/>
    </location>
</feature>
<keyword evidence="4" id="KW-1185">Reference proteome</keyword>
<reference evidence="3 4" key="1">
    <citation type="submission" date="2023-05" db="EMBL/GenBank/DDBJ databases">
        <title>A 100% complete, gapless, phased diploid assembly of the Scenedesmus obliquus UTEX 3031 genome.</title>
        <authorList>
            <person name="Biondi T.C."/>
            <person name="Hanschen E.R."/>
            <person name="Kwon T."/>
            <person name="Eng W."/>
            <person name="Kruse C.P.S."/>
            <person name="Koehler S.I."/>
            <person name="Kunde Y."/>
            <person name="Gleasner C.D."/>
            <person name="You Mak K.T."/>
            <person name="Polle J."/>
            <person name="Hovde B.T."/>
            <person name="Starkenburg S.R."/>
        </authorList>
    </citation>
    <scope>NUCLEOTIDE SEQUENCE [LARGE SCALE GENOMIC DNA]</scope>
    <source>
        <strain evidence="3 4">DOE0152z</strain>
    </source>
</reference>
<dbReference type="InterPro" id="IPR039761">
    <property type="entry name" value="Bms1/Tsr1"/>
</dbReference>
<feature type="compositionally biased region" description="Polar residues" evidence="1">
    <location>
        <begin position="38"/>
        <end position="48"/>
    </location>
</feature>
<dbReference type="EMBL" id="CP126212">
    <property type="protein sequence ID" value="WIA14484.1"/>
    <property type="molecule type" value="Genomic_DNA"/>
</dbReference>
<dbReference type="SMART" id="SM01362">
    <property type="entry name" value="DUF663"/>
    <property type="match status" value="1"/>
</dbReference>
<gene>
    <name evidence="3" type="ORF">OEZ85_003006</name>
</gene>
<feature type="compositionally biased region" description="Basic residues" evidence="1">
    <location>
        <begin position="9"/>
        <end position="31"/>
    </location>
</feature>
<feature type="compositionally biased region" description="Acidic residues" evidence="1">
    <location>
        <begin position="219"/>
        <end position="241"/>
    </location>
</feature>
<dbReference type="PANTHER" id="PTHR12858:SF1">
    <property type="entry name" value="PRE-RRNA-PROCESSING PROTEIN TSR1 HOMOLOG"/>
    <property type="match status" value="1"/>
</dbReference>
<feature type="domain" description="Ribosome biogenesis protein BMS1/TSR1 C-terminal" evidence="2">
    <location>
        <begin position="316"/>
        <end position="635"/>
    </location>
</feature>
<evidence type="ECO:0000313" key="3">
    <source>
        <dbReference type="EMBL" id="WIA14484.1"/>
    </source>
</evidence>
<accession>A0ABY8TZA1</accession>
<feature type="compositionally biased region" description="Low complexity" evidence="1">
    <location>
        <begin position="242"/>
        <end position="254"/>
    </location>
</feature>
<feature type="region of interest" description="Disordered" evidence="1">
    <location>
        <begin position="1"/>
        <end position="63"/>
    </location>
</feature>
<evidence type="ECO:0000256" key="1">
    <source>
        <dbReference type="SAM" id="MobiDB-lite"/>
    </source>
</evidence>
<proteinExistence type="predicted"/>
<dbReference type="Proteomes" id="UP001244341">
    <property type="component" value="Chromosome 5b"/>
</dbReference>
<organism evidence="3 4">
    <name type="scientific">Tetradesmus obliquus</name>
    <name type="common">Green alga</name>
    <name type="synonym">Acutodesmus obliquus</name>
    <dbReference type="NCBI Taxonomy" id="3088"/>
    <lineage>
        <taxon>Eukaryota</taxon>
        <taxon>Viridiplantae</taxon>
        <taxon>Chlorophyta</taxon>
        <taxon>core chlorophytes</taxon>
        <taxon>Chlorophyceae</taxon>
        <taxon>CS clade</taxon>
        <taxon>Sphaeropleales</taxon>
        <taxon>Scenedesmaceae</taxon>
        <taxon>Tetradesmus</taxon>
    </lineage>
</organism>